<dbReference type="SUPFAM" id="SSF52499">
    <property type="entry name" value="Isochorismatase-like hydrolases"/>
    <property type="match status" value="1"/>
</dbReference>
<dbReference type="eggNOG" id="COG1335">
    <property type="taxonomic scope" value="Bacteria"/>
</dbReference>
<comment type="caution">
    <text evidence="3">The sequence shown here is derived from an EMBL/GenBank/DDBJ whole genome shotgun (WGS) entry which is preliminary data.</text>
</comment>
<dbReference type="OrthoDB" id="1157330at2"/>
<evidence type="ECO:0000313" key="4">
    <source>
        <dbReference type="Proteomes" id="UP000023775"/>
    </source>
</evidence>
<dbReference type="InterPro" id="IPR000868">
    <property type="entry name" value="Isochorismatase-like_dom"/>
</dbReference>
<dbReference type="AlphaFoldDB" id="N9VPL9"/>
<dbReference type="GO" id="GO:0016787">
    <property type="term" value="F:hydrolase activity"/>
    <property type="evidence" value="ECO:0007669"/>
    <property type="project" value="UniProtKB-KW"/>
</dbReference>
<dbReference type="InterPro" id="IPR036380">
    <property type="entry name" value="Isochorismatase-like_sf"/>
</dbReference>
<evidence type="ECO:0000259" key="2">
    <source>
        <dbReference type="Pfam" id="PF00857"/>
    </source>
</evidence>
<dbReference type="EMBL" id="APVG01000006">
    <property type="protein sequence ID" value="ENY73286.1"/>
    <property type="molecule type" value="Genomic_DNA"/>
</dbReference>
<organism evidence="3 4">
    <name type="scientific">Aeromonas diversa CDC 2478-85</name>
    <dbReference type="NCBI Taxonomy" id="1268237"/>
    <lineage>
        <taxon>Bacteria</taxon>
        <taxon>Pseudomonadati</taxon>
        <taxon>Pseudomonadota</taxon>
        <taxon>Gammaproteobacteria</taxon>
        <taxon>Aeromonadales</taxon>
        <taxon>Aeromonadaceae</taxon>
        <taxon>Aeromonas</taxon>
    </lineage>
</organism>
<accession>N9VPL9</accession>
<keyword evidence="1" id="KW-0378">Hydrolase</keyword>
<dbReference type="PANTHER" id="PTHR43540">
    <property type="entry name" value="PEROXYUREIDOACRYLATE/UREIDOACRYLATE AMIDOHYDROLASE-RELATED"/>
    <property type="match status" value="1"/>
</dbReference>
<dbReference type="Gene3D" id="3.40.50.850">
    <property type="entry name" value="Isochorismatase-like"/>
    <property type="match status" value="1"/>
</dbReference>
<gene>
    <name evidence="3" type="ORF">G114_04028</name>
</gene>
<dbReference type="PANTHER" id="PTHR43540:SF14">
    <property type="entry name" value="ISOCHORISMATASE"/>
    <property type="match status" value="1"/>
</dbReference>
<proteinExistence type="predicted"/>
<dbReference type="InterPro" id="IPR050272">
    <property type="entry name" value="Isochorismatase-like_hydrls"/>
</dbReference>
<dbReference type="Proteomes" id="UP000023775">
    <property type="component" value="Unassembled WGS sequence"/>
</dbReference>
<dbReference type="PATRIC" id="fig|1268237.3.peg.795"/>
<dbReference type="Pfam" id="PF00857">
    <property type="entry name" value="Isochorismatase"/>
    <property type="match status" value="1"/>
</dbReference>
<sequence>MDVLLVIDMQQGLFEQPRHKAEQVIDNINRLAHAVRARDGHVIYIQHNGLPGEALAPDTPGWALHAGLEVDEEDERIGKSACDSFLGTRLGAHLHRLAPSRLLISGCATDFCVDTTLRSAAAQGFNLVAVSDAHTTAERPHLSAAQVIAHHHWMWEGLILPDGKRVTLLPTERLV</sequence>
<keyword evidence="4" id="KW-1185">Reference proteome</keyword>
<name>N9VPL9_9GAMM</name>
<reference evidence="3 4" key="1">
    <citation type="journal article" date="2013" name="Genome Announc.">
        <title>Draft Genome Sequence of the Aeromonas diversa Type Strain.</title>
        <authorList>
            <person name="Farfan M."/>
            <person name="Spataro N."/>
            <person name="Sanglas A."/>
            <person name="Albarral V."/>
            <person name="Loren J.G."/>
            <person name="Bosch E."/>
            <person name="Fuste M.C."/>
        </authorList>
    </citation>
    <scope>NUCLEOTIDE SEQUENCE [LARGE SCALE GENOMIC DNA]</scope>
    <source>
        <strain evidence="3 4">2478-85</strain>
    </source>
</reference>
<feature type="domain" description="Isochorismatase-like" evidence="2">
    <location>
        <begin position="3"/>
        <end position="139"/>
    </location>
</feature>
<evidence type="ECO:0000313" key="3">
    <source>
        <dbReference type="EMBL" id="ENY73286.1"/>
    </source>
</evidence>
<protein>
    <submittedName>
        <fullName evidence="3">Isochorismatase family protein</fullName>
    </submittedName>
</protein>
<dbReference type="RefSeq" id="WP_005348412.1">
    <property type="nucleotide sequence ID" value="NZ_APVG01000006.1"/>
</dbReference>
<evidence type="ECO:0000256" key="1">
    <source>
        <dbReference type="ARBA" id="ARBA00022801"/>
    </source>
</evidence>